<dbReference type="CDD" id="cd06661">
    <property type="entry name" value="GGCT_like"/>
    <property type="match status" value="1"/>
</dbReference>
<reference evidence="2 3" key="1">
    <citation type="submission" date="2021-04" db="EMBL/GenBank/DDBJ databases">
        <authorList>
            <person name="Sun C."/>
        </authorList>
    </citation>
    <scope>NUCLEOTIDE SEQUENCE [LARGE SCALE GENOMIC DNA]</scope>
    <source>
        <strain evidence="2 3">A79</strain>
    </source>
</reference>
<comment type="caution">
    <text evidence="2">The sequence shown here is derived from an EMBL/GenBank/DDBJ whole genome shotgun (WGS) entry which is preliminary data.</text>
</comment>
<dbReference type="SUPFAM" id="SSF110857">
    <property type="entry name" value="Gamma-glutamyl cyclotransferase-like"/>
    <property type="match status" value="1"/>
</dbReference>
<dbReference type="Gene3D" id="3.10.490.10">
    <property type="entry name" value="Gamma-glutamyl cyclotransferase-like"/>
    <property type="match status" value="1"/>
</dbReference>
<name>A0ABS5HA03_9GAMM</name>
<dbReference type="InterPro" id="IPR013024">
    <property type="entry name" value="GGCT-like"/>
</dbReference>
<dbReference type="Pfam" id="PF06094">
    <property type="entry name" value="GGACT"/>
    <property type="match status" value="1"/>
</dbReference>
<accession>A0ABS5HA03</accession>
<keyword evidence="3" id="KW-1185">Reference proteome</keyword>
<feature type="domain" description="Gamma-glutamylcyclotransferase AIG2-like" evidence="1">
    <location>
        <begin position="6"/>
        <end position="121"/>
    </location>
</feature>
<reference evidence="3" key="2">
    <citation type="submission" date="2023-07" db="EMBL/GenBank/DDBJ databases">
        <title>Marinomonas vulgaris A79, complete genome.</title>
        <authorList>
            <person name="Ying J.-J."/>
        </authorList>
    </citation>
    <scope>NUCLEOTIDE SEQUENCE [LARGE SCALE GENOMIC DNA]</scope>
    <source>
        <strain evidence="3">A79</strain>
    </source>
</reference>
<evidence type="ECO:0000313" key="2">
    <source>
        <dbReference type="EMBL" id="MBR7888213.1"/>
    </source>
</evidence>
<dbReference type="EMBL" id="JAGSSV010000003">
    <property type="protein sequence ID" value="MBR7888213.1"/>
    <property type="molecule type" value="Genomic_DNA"/>
</dbReference>
<dbReference type="InterPro" id="IPR036568">
    <property type="entry name" value="GGCT-like_sf"/>
</dbReference>
<organism evidence="2 3">
    <name type="scientific">Marinomonas vulgaris</name>
    <dbReference type="NCBI Taxonomy" id="2823372"/>
    <lineage>
        <taxon>Bacteria</taxon>
        <taxon>Pseudomonadati</taxon>
        <taxon>Pseudomonadota</taxon>
        <taxon>Gammaproteobacteria</taxon>
        <taxon>Oceanospirillales</taxon>
        <taxon>Oceanospirillaceae</taxon>
        <taxon>Marinomonas</taxon>
    </lineage>
</organism>
<evidence type="ECO:0000259" key="1">
    <source>
        <dbReference type="Pfam" id="PF06094"/>
    </source>
</evidence>
<sequence length="130" mass="14961">MPTNIVAVYGTLRKGLDHHTLLSDCKPIGLGWLTGFRMHDLGEFPAITFTQENVDRIRVEWYDVPDEVLSAIDQLEVYDPDALERSLHVRTPIFSPYGRGWIYTYNQTLKNAPHITAGDWARFTRKSIQN</sequence>
<dbReference type="RefSeq" id="WP_211535558.1">
    <property type="nucleotide sequence ID" value="NZ_JAGSSV010000003.1"/>
</dbReference>
<protein>
    <submittedName>
        <fullName evidence="2">Gamma-glutamylcyclotransferase</fullName>
    </submittedName>
</protein>
<proteinExistence type="predicted"/>
<dbReference type="Proteomes" id="UP000679722">
    <property type="component" value="Unassembled WGS sequence"/>
</dbReference>
<dbReference type="InterPro" id="IPR009288">
    <property type="entry name" value="AIG2-like_dom"/>
</dbReference>
<gene>
    <name evidence="2" type="ORF">J9B83_04590</name>
</gene>
<evidence type="ECO:0000313" key="3">
    <source>
        <dbReference type="Proteomes" id="UP000679722"/>
    </source>
</evidence>